<dbReference type="Pfam" id="PF00078">
    <property type="entry name" value="RVT_1"/>
    <property type="match status" value="1"/>
</dbReference>
<dbReference type="Proteomes" id="UP001331515">
    <property type="component" value="Unassembled WGS sequence"/>
</dbReference>
<dbReference type="PANTHER" id="PTHR24559">
    <property type="entry name" value="TRANSPOSON TY3-I GAG-POL POLYPROTEIN"/>
    <property type="match status" value="1"/>
</dbReference>
<dbReference type="GO" id="GO:0004523">
    <property type="term" value="F:RNA-DNA hybrid ribonuclease activity"/>
    <property type="evidence" value="ECO:0007669"/>
    <property type="project" value="UniProtKB-EC"/>
</dbReference>
<dbReference type="PANTHER" id="PTHR24559:SF440">
    <property type="entry name" value="RIBONUCLEASE H"/>
    <property type="match status" value="1"/>
</dbReference>
<dbReference type="EMBL" id="JAURVH010001520">
    <property type="protein sequence ID" value="KAK5925542.1"/>
    <property type="molecule type" value="Genomic_DNA"/>
</dbReference>
<evidence type="ECO:0000259" key="3">
    <source>
        <dbReference type="PROSITE" id="PS50878"/>
    </source>
</evidence>
<organism evidence="4 5">
    <name type="scientific">Champsocephalus gunnari</name>
    <name type="common">Mackerel icefish</name>
    <dbReference type="NCBI Taxonomy" id="52237"/>
    <lineage>
        <taxon>Eukaryota</taxon>
        <taxon>Metazoa</taxon>
        <taxon>Chordata</taxon>
        <taxon>Craniata</taxon>
        <taxon>Vertebrata</taxon>
        <taxon>Euteleostomi</taxon>
        <taxon>Actinopterygii</taxon>
        <taxon>Neopterygii</taxon>
        <taxon>Teleostei</taxon>
        <taxon>Neoteleostei</taxon>
        <taxon>Acanthomorphata</taxon>
        <taxon>Eupercaria</taxon>
        <taxon>Perciformes</taxon>
        <taxon>Notothenioidei</taxon>
        <taxon>Channichthyidae</taxon>
        <taxon>Champsocephalus</taxon>
    </lineage>
</organism>
<protein>
    <recommendedName>
        <fullName evidence="2">ribonuclease H</fullName>
        <ecNumber evidence="2">3.1.26.4</ecNumber>
    </recommendedName>
</protein>
<comment type="caution">
    <text evidence="4">The sequence shown here is derived from an EMBL/GenBank/DDBJ whole genome shotgun (WGS) entry which is preliminary data.</text>
</comment>
<feature type="domain" description="Reverse transcriptase" evidence="3">
    <location>
        <begin position="79"/>
        <end position="211"/>
    </location>
</feature>
<dbReference type="EC" id="3.1.26.4" evidence="2"/>
<gene>
    <name evidence="4" type="ORF">CgunFtcFv8_018057</name>
</gene>
<dbReference type="InterPro" id="IPR000477">
    <property type="entry name" value="RT_dom"/>
</dbReference>
<dbReference type="SUPFAM" id="SSF56672">
    <property type="entry name" value="DNA/RNA polymerases"/>
    <property type="match status" value="1"/>
</dbReference>
<name>A0AAN8DLQ0_CHAGU</name>
<reference evidence="4 5" key="1">
    <citation type="journal article" date="2023" name="Mol. Biol. Evol.">
        <title>Genomics of Secondarily Temperate Adaptation in the Only Non-Antarctic Icefish.</title>
        <authorList>
            <person name="Rivera-Colon A.G."/>
            <person name="Rayamajhi N."/>
            <person name="Minhas B.F."/>
            <person name="Madrigal G."/>
            <person name="Bilyk K.T."/>
            <person name="Yoon V."/>
            <person name="Hune M."/>
            <person name="Gregory S."/>
            <person name="Cheng C.H.C."/>
            <person name="Catchen J.M."/>
        </authorList>
    </citation>
    <scope>NUCLEOTIDE SEQUENCE [LARGE SCALE GENOMIC DNA]</scope>
    <source>
        <tissue evidence="4">White muscle</tissue>
    </source>
</reference>
<dbReference type="Gene3D" id="3.30.70.270">
    <property type="match status" value="1"/>
</dbReference>
<evidence type="ECO:0000256" key="1">
    <source>
        <dbReference type="ARBA" id="ARBA00010879"/>
    </source>
</evidence>
<dbReference type="PROSITE" id="PS50878">
    <property type="entry name" value="RT_POL"/>
    <property type="match status" value="1"/>
</dbReference>
<evidence type="ECO:0000313" key="4">
    <source>
        <dbReference type="EMBL" id="KAK5925542.1"/>
    </source>
</evidence>
<comment type="similarity">
    <text evidence="1">Belongs to the beta type-B retroviral polymerase family. HERV class-II K(HML-2) pol subfamily.</text>
</comment>
<accession>A0AAN8DLQ0</accession>
<dbReference type="InterPro" id="IPR053134">
    <property type="entry name" value="RNA-dir_DNA_polymerase"/>
</dbReference>
<keyword evidence="5" id="KW-1185">Reference proteome</keyword>
<dbReference type="InterPro" id="IPR043128">
    <property type="entry name" value="Rev_trsase/Diguanyl_cyclase"/>
</dbReference>
<evidence type="ECO:0000256" key="2">
    <source>
        <dbReference type="ARBA" id="ARBA00012180"/>
    </source>
</evidence>
<evidence type="ECO:0000313" key="5">
    <source>
        <dbReference type="Proteomes" id="UP001331515"/>
    </source>
</evidence>
<dbReference type="AlphaFoldDB" id="A0AAN8DLQ0"/>
<proteinExistence type="inferred from homology"/>
<dbReference type="InterPro" id="IPR043502">
    <property type="entry name" value="DNA/RNA_pol_sf"/>
</dbReference>
<sequence length="211" mass="23649">MTEAIQVQEQDFPDKSKVPSCYWDLKEVFSKARATALPPHRPNDCAINLVPGSPIPKGRLYSLSGPEREAMNNYIETSLQAGLIRPSSSPAGAGFFFVDKKDGSLRPCIDYSPLNAITIKNRYPLPLISSAFELLQDANIFTKLDLRNAYHLVRIREGDEWKTGFNTPSGHYEYLVMPFGLTNAPAVFQALINEVLGDFLNKFVFVYLDDI</sequence>
<dbReference type="Gene3D" id="3.10.10.10">
    <property type="entry name" value="HIV Type 1 Reverse Transcriptase, subunit A, domain 1"/>
    <property type="match status" value="1"/>
</dbReference>
<dbReference type="CDD" id="cd01647">
    <property type="entry name" value="RT_LTR"/>
    <property type="match status" value="1"/>
</dbReference>